<sequence length="217" mass="24853">MLKVKLYQSGINANKGDFYDRLSQNLYSDQEGFGFELLDDSDDNFIMQFIERVINNQEFELPDGEVSEIETVSYIKVKFGVRFGTKHALYVINPPRSMKYPFEMIRTLFGTSSGLKPVDLDLKKLLDVFDAKYDNVIKSMSLSNIQCDPNTVAKTKIASSKDLNPFYLENYSETPAVIDTVHMVVNGIDTELSRTGRFRVHEANLQTFMLMLDHSFL</sequence>
<protein>
    <submittedName>
        <fullName evidence="1">Uncharacterized protein</fullName>
    </submittedName>
</protein>
<keyword evidence="2" id="KW-1185">Reference proteome</keyword>
<evidence type="ECO:0000313" key="1">
    <source>
        <dbReference type="EMBL" id="MEZ8083772.1"/>
    </source>
</evidence>
<dbReference type="Proteomes" id="UP001569154">
    <property type="component" value="Unassembled WGS sequence"/>
</dbReference>
<name>A0ABV4LAL4_9GAMM</name>
<proteinExistence type="predicted"/>
<dbReference type="RefSeq" id="WP_017012729.1">
    <property type="nucleotide sequence ID" value="NZ_AJYG02000064.1"/>
</dbReference>
<reference evidence="1 2" key="1">
    <citation type="submission" date="2024-06" db="EMBL/GenBank/DDBJ databases">
        <authorList>
            <person name="Steensen K."/>
            <person name="Seneca J."/>
            <person name="Bartlau N."/>
            <person name="Yu A.X."/>
            <person name="Polz M.F."/>
        </authorList>
    </citation>
    <scope>NUCLEOTIDE SEQUENCE [LARGE SCALE GENOMIC DNA]</scope>
    <source>
        <strain evidence="1 2">1F260</strain>
    </source>
</reference>
<dbReference type="EMBL" id="JBGONM010000079">
    <property type="protein sequence ID" value="MEZ8083772.1"/>
    <property type="molecule type" value="Genomic_DNA"/>
</dbReference>
<gene>
    <name evidence="1" type="ORF">ACED35_21885</name>
</gene>
<evidence type="ECO:0000313" key="2">
    <source>
        <dbReference type="Proteomes" id="UP001569154"/>
    </source>
</evidence>
<comment type="caution">
    <text evidence="1">The sequence shown here is derived from an EMBL/GenBank/DDBJ whole genome shotgun (WGS) entry which is preliminary data.</text>
</comment>
<organism evidence="1 2">
    <name type="scientific">Enterovibrio norvegicus</name>
    <dbReference type="NCBI Taxonomy" id="188144"/>
    <lineage>
        <taxon>Bacteria</taxon>
        <taxon>Pseudomonadati</taxon>
        <taxon>Pseudomonadota</taxon>
        <taxon>Gammaproteobacteria</taxon>
        <taxon>Vibrionales</taxon>
        <taxon>Vibrionaceae</taxon>
        <taxon>Enterovibrio</taxon>
    </lineage>
</organism>
<accession>A0ABV4LAL4</accession>